<comment type="caution">
    <text evidence="2">The sequence shown here is derived from an EMBL/GenBank/DDBJ whole genome shotgun (WGS) entry which is preliminary data.</text>
</comment>
<feature type="compositionally biased region" description="Basic and acidic residues" evidence="1">
    <location>
        <begin position="149"/>
        <end position="158"/>
    </location>
</feature>
<evidence type="ECO:0000313" key="2">
    <source>
        <dbReference type="EMBL" id="KAG2322992.1"/>
    </source>
</evidence>
<feature type="compositionally biased region" description="Polar residues" evidence="1">
    <location>
        <begin position="228"/>
        <end position="240"/>
    </location>
</feature>
<dbReference type="Proteomes" id="UP000886595">
    <property type="component" value="Unassembled WGS sequence"/>
</dbReference>
<evidence type="ECO:0000313" key="3">
    <source>
        <dbReference type="Proteomes" id="UP000886595"/>
    </source>
</evidence>
<feature type="region of interest" description="Disordered" evidence="1">
    <location>
        <begin position="149"/>
        <end position="169"/>
    </location>
</feature>
<accession>A0A8X8B6E0</accession>
<evidence type="ECO:0000256" key="1">
    <source>
        <dbReference type="SAM" id="MobiDB-lite"/>
    </source>
</evidence>
<dbReference type="EMBL" id="JAAMPC010000003">
    <property type="protein sequence ID" value="KAG2322992.1"/>
    <property type="molecule type" value="Genomic_DNA"/>
</dbReference>
<name>A0A8X8B6E0_BRACI</name>
<gene>
    <name evidence="2" type="ORF">Bca52824_016205</name>
</gene>
<proteinExistence type="predicted"/>
<sequence>MVQSLAEGSSHCRVTEARFWYDFVSPILIEFGLLSRFLLPALGGLLYGYEIGATSCATISLQDDPTACANTVTILTVQDIVFVETDPALSVNFTQIPEEKRHLLLEEVQKNQVTSLVEMMRSGETFKIEDFPDGDTSFWRNLEKKNTGRLPKDEKCDSVPETSEICGHRTTGSSSLREVYTRRFEAVDVGAFRELSNQIDEIGRNICRSLGCPRKPSGQPGDDHHRQSASPTSIGLQNQRPTRKVEKTFLFVVDKRHSYSLHCGYGNDVSVVVQLKLLCLKFYIFGYGPVLTRLQFITEPKETTQHQNRERRARKTRVTKLVCHDPSKMSPLRLYHRQLFLCVIDVNFKKVVLGFHAGNSYTHSAEDAQQQETPSTAVVLYEDVLCAQPQSYVSPPKNTATRHFVDQIGSPVKWGESNPHLYSTEKNQNPYVGHDSGQTSNLEVPNTGEKLAKVPSHIVEDCGQDPPIVEETNPEFLVMEEEERYDSFREDICTDTQMHEK</sequence>
<protein>
    <submittedName>
        <fullName evidence="2">Uncharacterized protein</fullName>
    </submittedName>
</protein>
<dbReference type="AlphaFoldDB" id="A0A8X8B6E0"/>
<organism evidence="2 3">
    <name type="scientific">Brassica carinata</name>
    <name type="common">Ethiopian mustard</name>
    <name type="synonym">Abyssinian cabbage</name>
    <dbReference type="NCBI Taxonomy" id="52824"/>
    <lineage>
        <taxon>Eukaryota</taxon>
        <taxon>Viridiplantae</taxon>
        <taxon>Streptophyta</taxon>
        <taxon>Embryophyta</taxon>
        <taxon>Tracheophyta</taxon>
        <taxon>Spermatophyta</taxon>
        <taxon>Magnoliopsida</taxon>
        <taxon>eudicotyledons</taxon>
        <taxon>Gunneridae</taxon>
        <taxon>Pentapetalae</taxon>
        <taxon>rosids</taxon>
        <taxon>malvids</taxon>
        <taxon>Brassicales</taxon>
        <taxon>Brassicaceae</taxon>
        <taxon>Brassiceae</taxon>
        <taxon>Brassica</taxon>
    </lineage>
</organism>
<keyword evidence="3" id="KW-1185">Reference proteome</keyword>
<feature type="region of interest" description="Disordered" evidence="1">
    <location>
        <begin position="211"/>
        <end position="241"/>
    </location>
</feature>
<reference evidence="2 3" key="1">
    <citation type="submission" date="2020-02" db="EMBL/GenBank/DDBJ databases">
        <authorList>
            <person name="Ma Q."/>
            <person name="Huang Y."/>
            <person name="Song X."/>
            <person name="Pei D."/>
        </authorList>
    </citation>
    <scope>NUCLEOTIDE SEQUENCE [LARGE SCALE GENOMIC DNA]</scope>
    <source>
        <strain evidence="2">Sxm20200214</strain>
        <tissue evidence="2">Leaf</tissue>
    </source>
</reference>